<keyword evidence="3" id="KW-0238">DNA-binding</keyword>
<evidence type="ECO:0000256" key="4">
    <source>
        <dbReference type="ARBA" id="ARBA00023163"/>
    </source>
</evidence>
<dbReference type="GO" id="GO:0003700">
    <property type="term" value="F:DNA-binding transcription factor activity"/>
    <property type="evidence" value="ECO:0007669"/>
    <property type="project" value="InterPro"/>
</dbReference>
<evidence type="ECO:0000256" key="1">
    <source>
        <dbReference type="ARBA" id="ARBA00022491"/>
    </source>
</evidence>
<dbReference type="PROSITE" id="PS00552">
    <property type="entry name" value="HTH_MERR_1"/>
    <property type="match status" value="1"/>
</dbReference>
<dbReference type="InterPro" id="IPR000551">
    <property type="entry name" value="MerR-type_HTH_dom"/>
</dbReference>
<evidence type="ECO:0000259" key="5">
    <source>
        <dbReference type="PROSITE" id="PS50937"/>
    </source>
</evidence>
<dbReference type="PANTHER" id="PTHR30204:SF69">
    <property type="entry name" value="MERR-FAMILY TRANSCRIPTIONAL REGULATOR"/>
    <property type="match status" value="1"/>
</dbReference>
<dbReference type="PROSITE" id="PS50937">
    <property type="entry name" value="HTH_MERR_2"/>
    <property type="match status" value="1"/>
</dbReference>
<dbReference type="PANTHER" id="PTHR30204">
    <property type="entry name" value="REDOX-CYCLING DRUG-SENSING TRANSCRIPTIONAL ACTIVATOR SOXR"/>
    <property type="match status" value="1"/>
</dbReference>
<accession>A0A6L5GE66</accession>
<organism evidence="6 7">
    <name type="scientific">Glycomyces albidus</name>
    <dbReference type="NCBI Taxonomy" id="2656774"/>
    <lineage>
        <taxon>Bacteria</taxon>
        <taxon>Bacillati</taxon>
        <taxon>Actinomycetota</taxon>
        <taxon>Actinomycetes</taxon>
        <taxon>Glycomycetales</taxon>
        <taxon>Glycomycetaceae</taxon>
        <taxon>Glycomyces</taxon>
    </lineage>
</organism>
<evidence type="ECO:0000313" key="6">
    <source>
        <dbReference type="EMBL" id="MQM27871.1"/>
    </source>
</evidence>
<dbReference type="Pfam" id="PF13411">
    <property type="entry name" value="MerR_1"/>
    <property type="match status" value="1"/>
</dbReference>
<reference evidence="6 7" key="1">
    <citation type="submission" date="2019-10" db="EMBL/GenBank/DDBJ databases">
        <title>Glycomyces albidus sp. nov., a novel actinomycete isolated from rhizosphere soil of wheat (Triticum aestivum L.).</title>
        <authorList>
            <person name="Qian L."/>
        </authorList>
    </citation>
    <scope>NUCLEOTIDE SEQUENCE [LARGE SCALE GENOMIC DNA]</scope>
    <source>
        <strain evidence="6 7">NEAU-7082</strain>
    </source>
</reference>
<protein>
    <submittedName>
        <fullName evidence="6">MerR family transcriptional regulator</fullName>
    </submittedName>
</protein>
<dbReference type="EMBL" id="WIAO01000030">
    <property type="protein sequence ID" value="MQM27871.1"/>
    <property type="molecule type" value="Genomic_DNA"/>
</dbReference>
<dbReference type="GO" id="GO:0003677">
    <property type="term" value="F:DNA binding"/>
    <property type="evidence" value="ECO:0007669"/>
    <property type="project" value="UniProtKB-KW"/>
</dbReference>
<keyword evidence="7" id="KW-1185">Reference proteome</keyword>
<evidence type="ECO:0000256" key="3">
    <source>
        <dbReference type="ARBA" id="ARBA00023125"/>
    </source>
</evidence>
<dbReference type="Proteomes" id="UP000477750">
    <property type="component" value="Unassembled WGS sequence"/>
</dbReference>
<comment type="caution">
    <text evidence="6">The sequence shown here is derived from an EMBL/GenBank/DDBJ whole genome shotgun (WGS) entry which is preliminary data.</text>
</comment>
<evidence type="ECO:0000256" key="2">
    <source>
        <dbReference type="ARBA" id="ARBA00023015"/>
    </source>
</evidence>
<dbReference type="SUPFAM" id="SSF46955">
    <property type="entry name" value="Putative DNA-binding domain"/>
    <property type="match status" value="1"/>
</dbReference>
<dbReference type="InterPro" id="IPR009061">
    <property type="entry name" value="DNA-bd_dom_put_sf"/>
</dbReference>
<dbReference type="Gene3D" id="1.10.1660.10">
    <property type="match status" value="1"/>
</dbReference>
<name>A0A6L5GE66_9ACTN</name>
<dbReference type="SMART" id="SM00422">
    <property type="entry name" value="HTH_MERR"/>
    <property type="match status" value="1"/>
</dbReference>
<feature type="domain" description="HTH merR-type" evidence="5">
    <location>
        <begin position="42"/>
        <end position="112"/>
    </location>
</feature>
<dbReference type="AlphaFoldDB" id="A0A6L5GE66"/>
<gene>
    <name evidence="6" type="ORF">GFD30_20195</name>
</gene>
<keyword evidence="1" id="KW-0678">Repressor</keyword>
<dbReference type="PRINTS" id="PR00040">
    <property type="entry name" value="HTHMERR"/>
</dbReference>
<dbReference type="CDD" id="cd01107">
    <property type="entry name" value="HTH_BmrR"/>
    <property type="match status" value="1"/>
</dbReference>
<dbReference type="InterPro" id="IPR047057">
    <property type="entry name" value="MerR_fam"/>
</dbReference>
<keyword evidence="2" id="KW-0805">Transcription regulation</keyword>
<sequence length="274" mass="29322">MSAIAAARSAPTGRGTWCTVVIACDARTLTQGEGQAGRCMIVWRIGQLARMAGVSERTLRYYDRIGLLVPAAVGRETGYRWYGSAELVRLERIRGLQRLGLSLRQIADVVDASDDELHGVLAEAVDALRRDIADKTAALAAAEDRLAAGAAILPQETAVGERRWRIRRVRVGHPSELAALCGEEPEALLTWLTGHPAGGFTAAVPVRSGGETLTLPARRVVRTVVPPELDLVRAGTELLAFLGRQGLAIAGPTLEERLVDEDGVAATVLEVPVR</sequence>
<keyword evidence="4" id="KW-0804">Transcription</keyword>
<evidence type="ECO:0000313" key="7">
    <source>
        <dbReference type="Proteomes" id="UP000477750"/>
    </source>
</evidence>
<proteinExistence type="predicted"/>